<keyword evidence="3" id="KW-1185">Reference proteome</keyword>
<proteinExistence type="predicted"/>
<evidence type="ECO:0000256" key="1">
    <source>
        <dbReference type="SAM" id="Phobius"/>
    </source>
</evidence>
<evidence type="ECO:0000313" key="2">
    <source>
        <dbReference type="EMBL" id="KAF3962236.1"/>
    </source>
</evidence>
<feature type="transmembrane region" description="Helical" evidence="1">
    <location>
        <begin position="7"/>
        <end position="24"/>
    </location>
</feature>
<dbReference type="Proteomes" id="UP000737018">
    <property type="component" value="Unassembled WGS sequence"/>
</dbReference>
<keyword evidence="1" id="KW-0472">Membrane</keyword>
<protein>
    <submittedName>
        <fullName evidence="2">Uncharacterized protein</fullName>
    </submittedName>
</protein>
<name>A0A8J4RE48_9ROSI</name>
<organism evidence="2 3">
    <name type="scientific">Castanea mollissima</name>
    <name type="common">Chinese chestnut</name>
    <dbReference type="NCBI Taxonomy" id="60419"/>
    <lineage>
        <taxon>Eukaryota</taxon>
        <taxon>Viridiplantae</taxon>
        <taxon>Streptophyta</taxon>
        <taxon>Embryophyta</taxon>
        <taxon>Tracheophyta</taxon>
        <taxon>Spermatophyta</taxon>
        <taxon>Magnoliopsida</taxon>
        <taxon>eudicotyledons</taxon>
        <taxon>Gunneridae</taxon>
        <taxon>Pentapetalae</taxon>
        <taxon>rosids</taxon>
        <taxon>fabids</taxon>
        <taxon>Fagales</taxon>
        <taxon>Fagaceae</taxon>
        <taxon>Castanea</taxon>
    </lineage>
</organism>
<comment type="caution">
    <text evidence="2">The sequence shown here is derived from an EMBL/GenBank/DDBJ whole genome shotgun (WGS) entry which is preliminary data.</text>
</comment>
<feature type="transmembrane region" description="Helical" evidence="1">
    <location>
        <begin position="36"/>
        <end position="56"/>
    </location>
</feature>
<dbReference type="EMBL" id="JRKL02001748">
    <property type="protein sequence ID" value="KAF3962236.1"/>
    <property type="molecule type" value="Genomic_DNA"/>
</dbReference>
<gene>
    <name evidence="2" type="ORF">CMV_013227</name>
</gene>
<evidence type="ECO:0000313" key="3">
    <source>
        <dbReference type="Proteomes" id="UP000737018"/>
    </source>
</evidence>
<keyword evidence="1" id="KW-0812">Transmembrane</keyword>
<keyword evidence="1" id="KW-1133">Transmembrane helix</keyword>
<accession>A0A8J4RE48</accession>
<dbReference type="AlphaFoldDB" id="A0A8J4RE48"/>
<feature type="transmembrane region" description="Helical" evidence="1">
    <location>
        <begin position="76"/>
        <end position="95"/>
    </location>
</feature>
<sequence length="319" mass="36364">MATKTEILSYLYIIFVVLIWLYNFDWRKSACELRNGVIALLLSAVIWTCIFCLAHFEESLLRSNGKSILNSLMRDVTAVAVIISLIATVFVMHNIEGSCERFPVSQRFKLVDLVGKLYTHRNVLEEDSINLEYKFDKLRSLNKAHEELPPERMLVTERTQERMLVPKRTQDKMLVERTQERMLVKVEVTEGGFRVEEEVAVLAGDALFDFAFEHILVSTVGVPPAKLSEPSESSRALLEAAVVLGAILGGGSHEEVEKDQLLRFDPKKVKWIVMFEKRLEDFAVAEELVSNLGIFFYMDEEEWLDGLGFSLNLGFGFFG</sequence>
<reference evidence="2" key="1">
    <citation type="submission" date="2020-03" db="EMBL/GenBank/DDBJ databases">
        <title>Castanea mollissima Vanexum genome sequencing.</title>
        <authorList>
            <person name="Staton M."/>
        </authorList>
    </citation>
    <scope>NUCLEOTIDE SEQUENCE</scope>
    <source>
        <tissue evidence="2">Leaf</tissue>
    </source>
</reference>